<dbReference type="SUPFAM" id="SSF53335">
    <property type="entry name" value="S-adenosyl-L-methionine-dependent methyltransferases"/>
    <property type="match status" value="1"/>
</dbReference>
<dbReference type="InterPro" id="IPR029063">
    <property type="entry name" value="SAM-dependent_MTases_sf"/>
</dbReference>
<comment type="caution">
    <text evidence="1">The sequence shown here is derived from an EMBL/GenBank/DDBJ whole genome shotgun (WGS) entry which is preliminary data.</text>
</comment>
<proteinExistence type="predicted"/>
<organism evidence="1 2">
    <name type="scientific">Agrobacterium tumefaciens</name>
    <dbReference type="NCBI Taxonomy" id="358"/>
    <lineage>
        <taxon>Bacteria</taxon>
        <taxon>Pseudomonadati</taxon>
        <taxon>Pseudomonadota</taxon>
        <taxon>Alphaproteobacteria</taxon>
        <taxon>Hyphomicrobiales</taxon>
        <taxon>Rhizobiaceae</taxon>
        <taxon>Rhizobium/Agrobacterium group</taxon>
        <taxon>Agrobacterium</taxon>
        <taxon>Agrobacterium tumefaciens complex</taxon>
    </lineage>
</organism>
<dbReference type="AlphaFoldDB" id="A0A176XG35"/>
<dbReference type="EMBL" id="LXPS01000007">
    <property type="protein sequence ID" value="OAE48292.1"/>
    <property type="molecule type" value="Genomic_DNA"/>
</dbReference>
<dbReference type="Proteomes" id="UP000077098">
    <property type="component" value="Unassembled WGS sequence"/>
</dbReference>
<reference evidence="1 2" key="1">
    <citation type="submission" date="2016-05" db="EMBL/GenBank/DDBJ databases">
        <authorList>
            <person name="Lavstsen T."/>
            <person name="Jespersen J.S."/>
        </authorList>
    </citation>
    <scope>NUCLEOTIDE SEQUENCE [LARGE SCALE GENOMIC DNA]</scope>
    <source>
        <strain evidence="1 2">KCJ1736</strain>
    </source>
</reference>
<keyword evidence="1" id="KW-0489">Methyltransferase</keyword>
<accession>A0A176XG35</accession>
<evidence type="ECO:0000313" key="1">
    <source>
        <dbReference type="EMBL" id="OAE48292.1"/>
    </source>
</evidence>
<dbReference type="CDD" id="cd02440">
    <property type="entry name" value="AdoMet_MTases"/>
    <property type="match status" value="1"/>
</dbReference>
<keyword evidence="1" id="KW-0808">Transferase</keyword>
<dbReference type="GO" id="GO:0008168">
    <property type="term" value="F:methyltransferase activity"/>
    <property type="evidence" value="ECO:0007669"/>
    <property type="project" value="UniProtKB-KW"/>
</dbReference>
<dbReference type="GO" id="GO:0032259">
    <property type="term" value="P:methylation"/>
    <property type="evidence" value="ECO:0007669"/>
    <property type="project" value="UniProtKB-KW"/>
</dbReference>
<gene>
    <name evidence="1" type="ORF">A7J57_23065</name>
</gene>
<name>A0A176XG35_AGRTU</name>
<sequence>MGEALPDIFRQFEMRLPHHQNAIDALPGWSSAFPLRELKAGNIPLFQDGRILAALKSYGSLEGAEVLEVGPLEGMHTYILNKQRPANIDAIEANQSCFLRCLVTKEILKLDRASFYLGDIQRWLEETEKKYDFALASGVLYHMADPGQFLQNLSKRAEALFLWTHFFDDQAMPPSDPRRRPFSGKVERRSISGIDLHYHERSYQNADRDASFCGGMKDRHYWLEKEEILTLLDRLGYSTIEVQTIDDNHSGGPCFSVFARK</sequence>
<evidence type="ECO:0000313" key="2">
    <source>
        <dbReference type="Proteomes" id="UP000077098"/>
    </source>
</evidence>
<dbReference type="Gene3D" id="3.40.50.150">
    <property type="entry name" value="Vaccinia Virus protein VP39"/>
    <property type="match status" value="1"/>
</dbReference>
<protein>
    <submittedName>
        <fullName evidence="1">SAM-dependent methyltransferase</fullName>
    </submittedName>
</protein>